<dbReference type="EMBL" id="CP001034">
    <property type="protein sequence ID" value="ACB86229.1"/>
    <property type="molecule type" value="Genomic_DNA"/>
</dbReference>
<dbReference type="Proteomes" id="UP000001683">
    <property type="component" value="Chromosome"/>
</dbReference>
<proteinExistence type="predicted"/>
<dbReference type="OrthoDB" id="1798220at2"/>
<dbReference type="AlphaFoldDB" id="B2A2C3"/>
<dbReference type="STRING" id="457570.Nther_2674"/>
<keyword evidence="3" id="KW-1185">Reference proteome</keyword>
<dbReference type="InParanoid" id="B2A2C3"/>
<organism evidence="2 3">
    <name type="scientific">Natranaerobius thermophilus (strain ATCC BAA-1301 / DSM 18059 / JW/NM-WN-LF)</name>
    <dbReference type="NCBI Taxonomy" id="457570"/>
    <lineage>
        <taxon>Bacteria</taxon>
        <taxon>Bacillati</taxon>
        <taxon>Bacillota</taxon>
        <taxon>Clostridia</taxon>
        <taxon>Natranaerobiales</taxon>
        <taxon>Natranaerobiaceae</taxon>
        <taxon>Natranaerobius</taxon>
    </lineage>
</organism>
<keyword evidence="1" id="KW-0812">Transmembrane</keyword>
<protein>
    <submittedName>
        <fullName evidence="2">Uncharacterized protein</fullName>
    </submittedName>
</protein>
<evidence type="ECO:0000313" key="3">
    <source>
        <dbReference type="Proteomes" id="UP000001683"/>
    </source>
</evidence>
<reference evidence="2 3" key="1">
    <citation type="submission" date="2008-04" db="EMBL/GenBank/DDBJ databases">
        <title>Complete sequence of chromosome of Natranaerobius thermophilus JW/NM-WN-LF.</title>
        <authorList>
            <consortium name="US DOE Joint Genome Institute"/>
            <person name="Copeland A."/>
            <person name="Lucas S."/>
            <person name="Lapidus A."/>
            <person name="Glavina del Rio T."/>
            <person name="Dalin E."/>
            <person name="Tice H."/>
            <person name="Bruce D."/>
            <person name="Goodwin L."/>
            <person name="Pitluck S."/>
            <person name="Chertkov O."/>
            <person name="Brettin T."/>
            <person name="Detter J.C."/>
            <person name="Han C."/>
            <person name="Kuske C.R."/>
            <person name="Schmutz J."/>
            <person name="Larimer F."/>
            <person name="Land M."/>
            <person name="Hauser L."/>
            <person name="Kyrpides N."/>
            <person name="Lykidis A."/>
            <person name="Mesbah N.M."/>
            <person name="Wiegel J."/>
        </authorList>
    </citation>
    <scope>NUCLEOTIDE SEQUENCE [LARGE SCALE GENOMIC DNA]</scope>
    <source>
        <strain evidence="3">ATCC BAA-1301 / DSM 18059 / JW/NM-WN-LF</strain>
    </source>
</reference>
<name>B2A2C3_NATTJ</name>
<feature type="transmembrane region" description="Helical" evidence="1">
    <location>
        <begin position="93"/>
        <end position="111"/>
    </location>
</feature>
<keyword evidence="1" id="KW-0472">Membrane</keyword>
<reference evidence="2 3" key="2">
    <citation type="journal article" date="2011" name="J. Bacteriol.">
        <title>Complete genome sequence of the anaerobic, halophilic alkalithermophile Natranaerobius thermophilus JW/NM-WN-LF.</title>
        <authorList>
            <person name="Zhao B."/>
            <person name="Mesbah N.M."/>
            <person name="Dalin E."/>
            <person name="Goodwin L."/>
            <person name="Nolan M."/>
            <person name="Pitluck S."/>
            <person name="Chertkov O."/>
            <person name="Brettin T.S."/>
            <person name="Han J."/>
            <person name="Larimer F.W."/>
            <person name="Land M.L."/>
            <person name="Hauser L."/>
            <person name="Kyrpides N."/>
            <person name="Wiegel J."/>
        </authorList>
    </citation>
    <scope>NUCLEOTIDE SEQUENCE [LARGE SCALE GENOMIC DNA]</scope>
    <source>
        <strain evidence="3">ATCC BAA-1301 / DSM 18059 / JW/NM-WN-LF</strain>
    </source>
</reference>
<gene>
    <name evidence="2" type="ordered locus">Nther_2674</name>
</gene>
<sequence>MKLFKKDIIILGVIAGLIGNSAKLILAFILNNLGLMTKTYLDIAGNYFQHDSLDNIYGIINSLLADFFYGGFLGVVLYILIRNTDMNYIKLKGLLFGGLLHVVHNGIFVFGEFNPTTLDDLNQFMLLFPTLLYGLVTAWTLEILVK</sequence>
<feature type="transmembrane region" description="Helical" evidence="1">
    <location>
        <begin position="56"/>
        <end position="81"/>
    </location>
</feature>
<accession>B2A2C3</accession>
<dbReference type="HOGENOM" id="CLU_1775460_0_0_9"/>
<dbReference type="RefSeq" id="WP_012449066.1">
    <property type="nucleotide sequence ID" value="NC_010718.1"/>
</dbReference>
<feature type="transmembrane region" description="Helical" evidence="1">
    <location>
        <begin position="123"/>
        <end position="145"/>
    </location>
</feature>
<dbReference type="KEGG" id="nth:Nther_2674"/>
<evidence type="ECO:0000256" key="1">
    <source>
        <dbReference type="SAM" id="Phobius"/>
    </source>
</evidence>
<keyword evidence="1" id="KW-1133">Transmembrane helix</keyword>
<evidence type="ECO:0000313" key="2">
    <source>
        <dbReference type="EMBL" id="ACB86229.1"/>
    </source>
</evidence>